<proteinExistence type="predicted"/>
<geneLocation type="plasmid" evidence="3 4">
    <name>pBPHY01</name>
</geneLocation>
<dbReference type="SMART" id="SM00507">
    <property type="entry name" value="HNHc"/>
    <property type="match status" value="1"/>
</dbReference>
<keyword evidence="3" id="KW-0255">Endonuclease</keyword>
<dbReference type="InterPro" id="IPR003615">
    <property type="entry name" value="HNH_nuc"/>
</dbReference>
<keyword evidence="3" id="KW-0540">Nuclease</keyword>
<dbReference type="PANTHER" id="PTHR41286">
    <property type="entry name" value="HNH NUCLEASE YAJD-RELATED"/>
    <property type="match status" value="1"/>
</dbReference>
<evidence type="ECO:0000259" key="2">
    <source>
        <dbReference type="SMART" id="SM00507"/>
    </source>
</evidence>
<dbReference type="OrthoDB" id="5292295at2"/>
<sequence>MPNRPFRPCVHPGCALLVQGKEPYCPEHLKARRRRENEARPTTAQRGYSSRWRKAREAYLRAHPLCMCDQCAALGRVLPATVVDHVVPHRGDQRLFWDQSNWQAMSKPCHDRKTATHDGGFGNVRASST</sequence>
<dbReference type="HOGENOM" id="CLU_108879_4_0_4"/>
<dbReference type="AlphaFoldDB" id="B2JU82"/>
<keyword evidence="3" id="KW-0614">Plasmid</keyword>
<evidence type="ECO:0000313" key="4">
    <source>
        <dbReference type="Proteomes" id="UP000001192"/>
    </source>
</evidence>
<dbReference type="GO" id="GO:0005829">
    <property type="term" value="C:cytosol"/>
    <property type="evidence" value="ECO:0007669"/>
    <property type="project" value="TreeGrafter"/>
</dbReference>
<keyword evidence="4" id="KW-1185">Reference proteome</keyword>
<evidence type="ECO:0000313" key="3">
    <source>
        <dbReference type="EMBL" id="ACC76135.1"/>
    </source>
</evidence>
<dbReference type="EMBL" id="CP001045">
    <property type="protein sequence ID" value="ACC76135.1"/>
    <property type="molecule type" value="Genomic_DNA"/>
</dbReference>
<dbReference type="PANTHER" id="PTHR41286:SF1">
    <property type="entry name" value="HNH NUCLEASE YAJD-RELATED"/>
    <property type="match status" value="1"/>
</dbReference>
<accession>B2JU82</accession>
<evidence type="ECO:0000256" key="1">
    <source>
        <dbReference type="SAM" id="MobiDB-lite"/>
    </source>
</evidence>
<name>B2JU82_PARP8</name>
<dbReference type="CDD" id="cd00085">
    <property type="entry name" value="HNHc"/>
    <property type="match status" value="1"/>
</dbReference>
<reference evidence="4" key="1">
    <citation type="journal article" date="2014" name="Stand. Genomic Sci.">
        <title>Complete genome sequence of Burkholderia phymatum STM815(T), a broad host range and efficient nitrogen-fixing symbiont of Mimosa species.</title>
        <authorList>
            <person name="Moulin L."/>
            <person name="Klonowska A."/>
            <person name="Caroline B."/>
            <person name="Booth K."/>
            <person name="Vriezen J.A."/>
            <person name="Melkonian R."/>
            <person name="James E.K."/>
            <person name="Young J.P."/>
            <person name="Bena G."/>
            <person name="Hauser L."/>
            <person name="Land M."/>
            <person name="Kyrpides N."/>
            <person name="Bruce D."/>
            <person name="Chain P."/>
            <person name="Copeland A."/>
            <person name="Pitluck S."/>
            <person name="Woyke T."/>
            <person name="Lizotte-Waniewski M."/>
            <person name="Bristow J."/>
            <person name="Riley M."/>
        </authorList>
    </citation>
    <scope>NUCLEOTIDE SEQUENCE [LARGE SCALE GENOMIC DNA]</scope>
    <source>
        <strain evidence="4">DSM 17167 / CIP 108236 / LMG 21445 / STM815</strain>
        <plasmid evidence="4">Plasmid pBPHY01</plasmid>
    </source>
</reference>
<feature type="region of interest" description="Disordered" evidence="1">
    <location>
        <begin position="109"/>
        <end position="129"/>
    </location>
</feature>
<feature type="domain" description="HNH nuclease" evidence="2">
    <location>
        <begin position="54"/>
        <end position="111"/>
    </location>
</feature>
<dbReference type="KEGG" id="bph:Bphy_7134"/>
<dbReference type="GO" id="GO:0004519">
    <property type="term" value="F:endonuclease activity"/>
    <property type="evidence" value="ECO:0007669"/>
    <property type="project" value="UniProtKB-KW"/>
</dbReference>
<keyword evidence="3" id="KW-0378">Hydrolase</keyword>
<protein>
    <submittedName>
        <fullName evidence="3">HNH endonuclease</fullName>
    </submittedName>
</protein>
<gene>
    <name evidence="3" type="ordered locus">Bphy_7134</name>
</gene>
<dbReference type="Proteomes" id="UP000001192">
    <property type="component" value="Plasmid pBPHY01"/>
</dbReference>
<organism evidence="3 4">
    <name type="scientific">Paraburkholderia phymatum (strain DSM 17167 / CIP 108236 / LMG 21445 / STM815)</name>
    <name type="common">Burkholderia phymatum</name>
    <dbReference type="NCBI Taxonomy" id="391038"/>
    <lineage>
        <taxon>Bacteria</taxon>
        <taxon>Pseudomonadati</taxon>
        <taxon>Pseudomonadota</taxon>
        <taxon>Betaproteobacteria</taxon>
        <taxon>Burkholderiales</taxon>
        <taxon>Burkholderiaceae</taxon>
        <taxon>Paraburkholderia</taxon>
    </lineage>
</organism>